<keyword evidence="2" id="KW-0436">Ligase</keyword>
<dbReference type="CDD" id="cd05917">
    <property type="entry name" value="FACL_like_2"/>
    <property type="match status" value="1"/>
</dbReference>
<dbReference type="Pfam" id="PF00501">
    <property type="entry name" value="AMP-binding"/>
    <property type="match status" value="1"/>
</dbReference>
<comment type="similarity">
    <text evidence="1">Belongs to the ATP-dependent AMP-binding enzyme family.</text>
</comment>
<evidence type="ECO:0000313" key="6">
    <source>
        <dbReference type="Proteomes" id="UP000522333"/>
    </source>
</evidence>
<feature type="domain" description="AMP-binding enzyme C-terminal" evidence="4">
    <location>
        <begin position="464"/>
        <end position="539"/>
    </location>
</feature>
<dbReference type="Pfam" id="PF13193">
    <property type="entry name" value="AMP-binding_C"/>
    <property type="match status" value="1"/>
</dbReference>
<evidence type="ECO:0000256" key="2">
    <source>
        <dbReference type="ARBA" id="ARBA00022598"/>
    </source>
</evidence>
<evidence type="ECO:0000313" key="5">
    <source>
        <dbReference type="EMBL" id="NME51604.1"/>
    </source>
</evidence>
<feature type="domain" description="AMP-dependent synthetase/ligase" evidence="3">
    <location>
        <begin position="24"/>
        <end position="413"/>
    </location>
</feature>
<dbReference type="Gene3D" id="3.40.50.12780">
    <property type="entry name" value="N-terminal domain of ligase-like"/>
    <property type="match status" value="1"/>
</dbReference>
<dbReference type="PANTHER" id="PTHR43201:SF5">
    <property type="entry name" value="MEDIUM-CHAIN ACYL-COA LIGASE ACSF2, MITOCHONDRIAL"/>
    <property type="match status" value="1"/>
</dbReference>
<evidence type="ECO:0000256" key="1">
    <source>
        <dbReference type="ARBA" id="ARBA00006432"/>
    </source>
</evidence>
<dbReference type="Proteomes" id="UP000522333">
    <property type="component" value="Unassembled WGS sequence"/>
</dbReference>
<evidence type="ECO:0000259" key="4">
    <source>
        <dbReference type="Pfam" id="PF13193"/>
    </source>
</evidence>
<dbReference type="GO" id="GO:0006631">
    <property type="term" value="P:fatty acid metabolic process"/>
    <property type="evidence" value="ECO:0007669"/>
    <property type="project" value="TreeGrafter"/>
</dbReference>
<dbReference type="InterPro" id="IPR042099">
    <property type="entry name" value="ANL_N_sf"/>
</dbReference>
<gene>
    <name evidence="5" type="ORF">HF854_03445</name>
</gene>
<dbReference type="PROSITE" id="PS00455">
    <property type="entry name" value="AMP_BINDING"/>
    <property type="match status" value="1"/>
</dbReference>
<evidence type="ECO:0000259" key="3">
    <source>
        <dbReference type="Pfam" id="PF00501"/>
    </source>
</evidence>
<organism evidence="5 6">
    <name type="scientific">Desulfovibrio piger</name>
    <dbReference type="NCBI Taxonomy" id="901"/>
    <lineage>
        <taxon>Bacteria</taxon>
        <taxon>Pseudomonadati</taxon>
        <taxon>Thermodesulfobacteriota</taxon>
        <taxon>Desulfovibrionia</taxon>
        <taxon>Desulfovibrionales</taxon>
        <taxon>Desulfovibrionaceae</taxon>
        <taxon>Desulfovibrio</taxon>
    </lineage>
</organism>
<dbReference type="AlphaFoldDB" id="A0A848CD96"/>
<dbReference type="FunFam" id="3.40.50.12780:FF:000003">
    <property type="entry name" value="Long-chain-fatty-acid--CoA ligase FadD"/>
    <property type="match status" value="1"/>
</dbReference>
<dbReference type="PANTHER" id="PTHR43201">
    <property type="entry name" value="ACYL-COA SYNTHETASE"/>
    <property type="match status" value="1"/>
</dbReference>
<dbReference type="InterPro" id="IPR020845">
    <property type="entry name" value="AMP-binding_CS"/>
</dbReference>
<dbReference type="RefSeq" id="WP_168935021.1">
    <property type="nucleotide sequence ID" value="NZ_CAJKKT010000050.1"/>
</dbReference>
<accession>A0A848CD96</accession>
<dbReference type="SUPFAM" id="SSF56801">
    <property type="entry name" value="Acetyl-CoA synthetase-like"/>
    <property type="match status" value="1"/>
</dbReference>
<dbReference type="Gene3D" id="3.30.300.30">
    <property type="match status" value="1"/>
</dbReference>
<dbReference type="GO" id="GO:0031956">
    <property type="term" value="F:medium-chain fatty acid-CoA ligase activity"/>
    <property type="evidence" value="ECO:0007669"/>
    <property type="project" value="TreeGrafter"/>
</dbReference>
<reference evidence="5 6" key="1">
    <citation type="submission" date="2020-04" db="EMBL/GenBank/DDBJ databases">
        <authorList>
            <person name="Hitch T.C.A."/>
            <person name="Wylensek D."/>
            <person name="Clavel T."/>
        </authorList>
    </citation>
    <scope>NUCLEOTIDE SEQUENCE [LARGE SCALE GENOMIC DNA]</scope>
    <source>
        <strain evidence="5 6">PG-251-APC-1</strain>
    </source>
</reference>
<sequence length="566" mass="63952">MDEKVRQRQALFELREKTLGQILDETVARIPDKEAIVYADRNYRQTWREFADTVDLFAKGLMALGVQKGEKVAVWASNVPYWVTLQFATAKIGAILITVNTNYREHELEYLLNQSECENIFIMDSLRDHDYIDTLYTLAPELRYQSRDRLSFARLPHLRRVCFLGAEKHRGMYSVPEILSMSVMTDDAEYQARQDSLDPWDAINMQYTSGTTGFPKGVMLTHVGVGLNGYWIGRNQRFTDEDRVCLPVPLFHCFGCVLGVSACVNHGACMVILEAYNPLHVLAAVDSERCTALYGVPTMFLAELEHKMFKRFDVSSLRTGIMAGSVCPEPLMRRVVEDMYMKDITICYGLTEGSPVMTQSDPDDPLHLRCETVGCAMPGIEVRIGDPETCEELPRGEVGEILCRGYNVMKGYYNMPEETARTISPDGWLHSGDLGTMDEDGYVRVTGRIKDMIIRGGENVYPREIEEFLMGMPGVLDIQVVAVPSRKYGEEVGAFIIARPDVPVAPEDVRAFCRGKIAWYKIPRYIAVVDGFPLTASGKIQKFKLREMAAERWPEAMAEPDSKTAK</sequence>
<comment type="caution">
    <text evidence="5">The sequence shown here is derived from an EMBL/GenBank/DDBJ whole genome shotgun (WGS) entry which is preliminary data.</text>
</comment>
<name>A0A848CD96_9BACT</name>
<dbReference type="InterPro" id="IPR025110">
    <property type="entry name" value="AMP-bd_C"/>
</dbReference>
<dbReference type="InterPro" id="IPR045851">
    <property type="entry name" value="AMP-bd_C_sf"/>
</dbReference>
<dbReference type="FunFam" id="3.30.300.30:FF:000008">
    <property type="entry name" value="2,3-dihydroxybenzoate-AMP ligase"/>
    <property type="match status" value="1"/>
</dbReference>
<protein>
    <submittedName>
        <fullName evidence="5">AMP-binding protein</fullName>
    </submittedName>
</protein>
<dbReference type="EMBL" id="JABAFY010000008">
    <property type="protein sequence ID" value="NME51604.1"/>
    <property type="molecule type" value="Genomic_DNA"/>
</dbReference>
<dbReference type="InterPro" id="IPR000873">
    <property type="entry name" value="AMP-dep_synth/lig_dom"/>
</dbReference>
<proteinExistence type="inferred from homology"/>